<evidence type="ECO:0000313" key="7">
    <source>
        <dbReference type="Proteomes" id="UP000182882"/>
    </source>
</evidence>
<evidence type="ECO:0000313" key="9">
    <source>
        <dbReference type="Proteomes" id="UP000244110"/>
    </source>
</evidence>
<dbReference type="RefSeq" id="WP_062559664.1">
    <property type="nucleotide sequence ID" value="NZ_CP013341.1"/>
</dbReference>
<dbReference type="EMBL" id="FOFX01000024">
    <property type="protein sequence ID" value="SEQ15497.1"/>
    <property type="molecule type" value="Genomic_DNA"/>
</dbReference>
<dbReference type="STRING" id="44577.ATY38_12905"/>
<dbReference type="EMBL" id="OCMU01000001">
    <property type="protein sequence ID" value="SOD19500.1"/>
    <property type="molecule type" value="Genomic_DNA"/>
</dbReference>
<reference evidence="7" key="2">
    <citation type="submission" date="2016-10" db="EMBL/GenBank/DDBJ databases">
        <authorList>
            <person name="Varghese N."/>
            <person name="Submissions S."/>
        </authorList>
    </citation>
    <scope>NUCLEOTIDE SEQUENCE [LARGE SCALE GENOMIC DNA]</scope>
    <source>
        <strain evidence="7">Nm10</strain>
    </source>
</reference>
<reference evidence="5 8" key="3">
    <citation type="submission" date="2017-09" db="EMBL/GenBank/DDBJ databases">
        <authorList>
            <person name="Ehlers B."/>
            <person name="Leendertz F.H."/>
        </authorList>
    </citation>
    <scope>NUCLEOTIDE SEQUENCE [LARGE SCALE GENOMIC DNA]</scope>
    <source>
        <strain evidence="5 8">Nm42</strain>
    </source>
</reference>
<organism evidence="2 9">
    <name type="scientific">Nitrosomonas ureae</name>
    <dbReference type="NCBI Taxonomy" id="44577"/>
    <lineage>
        <taxon>Bacteria</taxon>
        <taxon>Pseudomonadati</taxon>
        <taxon>Pseudomonadota</taxon>
        <taxon>Betaproteobacteria</taxon>
        <taxon>Nitrosomonadales</taxon>
        <taxon>Nitrosomonadaceae</taxon>
        <taxon>Nitrosomonas</taxon>
    </lineage>
</organism>
<sequence length="229" mass="25618">MKEKNTAADKAIVEQPVSETMTSDVSTVDACIAHAKEVKAAQLELIASKNYDFAPEFYEMTIQLYLFGAMWKFAENLGNTQGARELAFTALQAMLIQDGLHKQKALKRIDFLKKMSKLEDDHNALAVAIGYESEMGDNSLAEIFDHYVDDTQVSGAFWRLYDRGRKIMLYGGLFIAFLVIWFVTLFMPGNSTIAILAAGLIAAALFVIPVFLIGIFIYRTKIRKVKQAP</sequence>
<evidence type="ECO:0000256" key="1">
    <source>
        <dbReference type="SAM" id="Phobius"/>
    </source>
</evidence>
<evidence type="ECO:0000313" key="5">
    <source>
        <dbReference type="EMBL" id="SOD19500.1"/>
    </source>
</evidence>
<dbReference type="EMBL" id="QAOL01000032">
    <property type="protein sequence ID" value="PTQ81377.1"/>
    <property type="molecule type" value="Genomic_DNA"/>
</dbReference>
<dbReference type="AlphaFoldDB" id="A0A0S3ALK2"/>
<evidence type="ECO:0000313" key="6">
    <source>
        <dbReference type="Proteomes" id="UP000181998"/>
    </source>
</evidence>
<dbReference type="KEGG" id="nur:ATY38_12905"/>
<accession>A0A0S3ALK2</accession>
<reference evidence="2 9" key="4">
    <citation type="submission" date="2018-04" db="EMBL/GenBank/DDBJ databases">
        <title>Active sludge and wastewater microbial communities from Klosterneuburg, Austria.</title>
        <authorList>
            <person name="Wagner M."/>
        </authorList>
    </citation>
    <scope>NUCLEOTIDE SEQUENCE [LARGE SCALE GENOMIC DNA]</scope>
    <source>
        <strain evidence="2 9">Nm4</strain>
    </source>
</reference>
<name>A0A0S3ALK2_9PROT</name>
<dbReference type="Proteomes" id="UP000219335">
    <property type="component" value="Unassembled WGS sequence"/>
</dbReference>
<feature type="transmembrane region" description="Helical" evidence="1">
    <location>
        <begin position="167"/>
        <end position="187"/>
    </location>
</feature>
<evidence type="ECO:0000313" key="4">
    <source>
        <dbReference type="EMBL" id="SEQ15497.1"/>
    </source>
</evidence>
<reference evidence="3 6" key="1">
    <citation type="submission" date="2016-10" db="EMBL/GenBank/DDBJ databases">
        <authorList>
            <person name="de Groot N.N."/>
        </authorList>
    </citation>
    <scope>NUCLEOTIDE SEQUENCE [LARGE SCALE GENOMIC DNA]</scope>
    <source>
        <strain evidence="3">Nm10</strain>
        <strain evidence="4 6">Nm9</strain>
    </source>
</reference>
<dbReference type="Proteomes" id="UP000244110">
    <property type="component" value="Unassembled WGS sequence"/>
</dbReference>
<keyword evidence="1" id="KW-1133">Transmembrane helix</keyword>
<dbReference type="Proteomes" id="UP000182882">
    <property type="component" value="Unassembled WGS sequence"/>
</dbReference>
<dbReference type="EMBL" id="FNLN01000010">
    <property type="protein sequence ID" value="SDT91230.1"/>
    <property type="molecule type" value="Genomic_DNA"/>
</dbReference>
<evidence type="ECO:0000313" key="8">
    <source>
        <dbReference type="Proteomes" id="UP000219335"/>
    </source>
</evidence>
<gene>
    <name evidence="2" type="ORF">C8R28_103216</name>
    <name evidence="3" type="ORF">SAMN05216406_11017</name>
    <name evidence="4" type="ORF">SAMN05421510_102410</name>
    <name evidence="5" type="ORF">SAMN06297164_2499</name>
</gene>
<proteinExistence type="predicted"/>
<protein>
    <submittedName>
        <fullName evidence="2">Uncharacterized protein</fullName>
    </submittedName>
</protein>
<feature type="transmembrane region" description="Helical" evidence="1">
    <location>
        <begin position="193"/>
        <end position="218"/>
    </location>
</feature>
<keyword evidence="1" id="KW-0472">Membrane</keyword>
<keyword evidence="7" id="KW-1185">Reference proteome</keyword>
<evidence type="ECO:0000313" key="3">
    <source>
        <dbReference type="EMBL" id="SDT91230.1"/>
    </source>
</evidence>
<evidence type="ECO:0000313" key="2">
    <source>
        <dbReference type="EMBL" id="PTQ81377.1"/>
    </source>
</evidence>
<dbReference type="OrthoDB" id="8565265at2"/>
<dbReference type="Proteomes" id="UP000181998">
    <property type="component" value="Unassembled WGS sequence"/>
</dbReference>
<keyword evidence="1" id="KW-0812">Transmembrane</keyword>